<dbReference type="PANTHER" id="PTHR33164">
    <property type="entry name" value="TRANSCRIPTIONAL REGULATOR, MARR FAMILY"/>
    <property type="match status" value="1"/>
</dbReference>
<organism evidence="3 4">
    <name type="scientific">Streptomyces lydicus</name>
    <dbReference type="NCBI Taxonomy" id="47763"/>
    <lineage>
        <taxon>Bacteria</taxon>
        <taxon>Bacillati</taxon>
        <taxon>Actinomycetota</taxon>
        <taxon>Actinomycetes</taxon>
        <taxon>Kitasatosporales</taxon>
        <taxon>Streptomycetaceae</taxon>
        <taxon>Streptomyces</taxon>
    </lineage>
</organism>
<dbReference type="InterPro" id="IPR036390">
    <property type="entry name" value="WH_DNA-bd_sf"/>
</dbReference>
<sequence>MGHDAHRVPRPAGAAGAAGPGDDALDQDVEEVIAAVLTASRMLVGVSARALGRTAPSLTLPQLRALVVLDGRGPVKLAAPADALGVNPSTALRMVDRLEAAGSVTRQAHPGNRREVVLSLTDRGRGLVAQVLADRHAEIATIVSRLPADRRTGLVEALRALTDAADEPRVAPRPAPPPEPSAP</sequence>
<dbReference type="Gene3D" id="1.10.10.10">
    <property type="entry name" value="Winged helix-like DNA-binding domain superfamily/Winged helix DNA-binding domain"/>
    <property type="match status" value="1"/>
</dbReference>
<dbReference type="AlphaFoldDB" id="A0A3Q9K8X5"/>
<feature type="compositionally biased region" description="Low complexity" evidence="1">
    <location>
        <begin position="11"/>
        <end position="22"/>
    </location>
</feature>
<dbReference type="Pfam" id="PF01047">
    <property type="entry name" value="MarR"/>
    <property type="match status" value="1"/>
</dbReference>
<name>A0A3Q9K8X5_9ACTN</name>
<dbReference type="InterPro" id="IPR036388">
    <property type="entry name" value="WH-like_DNA-bd_sf"/>
</dbReference>
<feature type="compositionally biased region" description="Pro residues" evidence="1">
    <location>
        <begin position="171"/>
        <end position="183"/>
    </location>
</feature>
<proteinExistence type="predicted"/>
<dbReference type="Proteomes" id="UP000275579">
    <property type="component" value="Chromosome"/>
</dbReference>
<evidence type="ECO:0000259" key="2">
    <source>
        <dbReference type="PROSITE" id="PS50995"/>
    </source>
</evidence>
<accession>A0A3Q9K8X5</accession>
<feature type="domain" description="HTH marR-type" evidence="2">
    <location>
        <begin position="29"/>
        <end position="163"/>
    </location>
</feature>
<feature type="region of interest" description="Disordered" evidence="1">
    <location>
        <begin position="1"/>
        <end position="23"/>
    </location>
</feature>
<evidence type="ECO:0000313" key="3">
    <source>
        <dbReference type="EMBL" id="AZS74776.1"/>
    </source>
</evidence>
<dbReference type="PANTHER" id="PTHR33164:SF94">
    <property type="entry name" value="TRANSCRIPTIONAL REGULATORY PROTEIN-RELATED"/>
    <property type="match status" value="1"/>
</dbReference>
<feature type="region of interest" description="Disordered" evidence="1">
    <location>
        <begin position="163"/>
        <end position="183"/>
    </location>
</feature>
<dbReference type="GO" id="GO:0006950">
    <property type="term" value="P:response to stress"/>
    <property type="evidence" value="ECO:0007669"/>
    <property type="project" value="TreeGrafter"/>
</dbReference>
<dbReference type="SUPFAM" id="SSF46785">
    <property type="entry name" value="Winged helix' DNA-binding domain"/>
    <property type="match status" value="1"/>
</dbReference>
<reference evidence="3 4" key="1">
    <citation type="submission" date="2018-04" db="EMBL/GenBank/DDBJ databases">
        <title>Complete genome sequences of Streptomyces lydicus strain WYEC and characterization of antagonistic properties of biological control agents.</title>
        <authorList>
            <person name="Mariita R.M."/>
            <person name="Sello J.K."/>
        </authorList>
    </citation>
    <scope>NUCLEOTIDE SEQUENCE [LARGE SCALE GENOMIC DNA]</scope>
    <source>
        <strain evidence="3 4">WYEC 108</strain>
    </source>
</reference>
<dbReference type="SMART" id="SM00347">
    <property type="entry name" value="HTH_MARR"/>
    <property type="match status" value="1"/>
</dbReference>
<dbReference type="InterPro" id="IPR000835">
    <property type="entry name" value="HTH_MarR-typ"/>
</dbReference>
<evidence type="ECO:0000256" key="1">
    <source>
        <dbReference type="SAM" id="MobiDB-lite"/>
    </source>
</evidence>
<dbReference type="PROSITE" id="PS50995">
    <property type="entry name" value="HTH_MARR_2"/>
    <property type="match status" value="1"/>
</dbReference>
<dbReference type="GO" id="GO:0003700">
    <property type="term" value="F:DNA-binding transcription factor activity"/>
    <property type="evidence" value="ECO:0007669"/>
    <property type="project" value="InterPro"/>
</dbReference>
<dbReference type="EMBL" id="CP029042">
    <property type="protein sequence ID" value="AZS74776.1"/>
    <property type="molecule type" value="Genomic_DNA"/>
</dbReference>
<evidence type="ECO:0000313" key="4">
    <source>
        <dbReference type="Proteomes" id="UP000275579"/>
    </source>
</evidence>
<protein>
    <submittedName>
        <fullName evidence="3">MarR family transcriptional regulator</fullName>
    </submittedName>
</protein>
<dbReference type="InterPro" id="IPR039422">
    <property type="entry name" value="MarR/SlyA-like"/>
</dbReference>
<gene>
    <name evidence="3" type="ORF">DDE74_30995</name>
</gene>
<dbReference type="RefSeq" id="WP_127153572.1">
    <property type="nucleotide sequence ID" value="NZ_CP029042.1"/>
</dbReference>